<accession>A0A2X1JF31</accession>
<organism evidence="2 3">
    <name type="scientific">Escherichia coli</name>
    <dbReference type="NCBI Taxonomy" id="562"/>
    <lineage>
        <taxon>Bacteria</taxon>
        <taxon>Pseudomonadati</taxon>
        <taxon>Pseudomonadota</taxon>
        <taxon>Gammaproteobacteria</taxon>
        <taxon>Enterobacterales</taxon>
        <taxon>Enterobacteriaceae</taxon>
        <taxon>Escherichia</taxon>
    </lineage>
</organism>
<evidence type="ECO:0000259" key="1">
    <source>
        <dbReference type="Pfam" id="PF00575"/>
    </source>
</evidence>
<dbReference type="SUPFAM" id="SSF50249">
    <property type="entry name" value="Nucleic acid-binding proteins"/>
    <property type="match status" value="1"/>
</dbReference>
<dbReference type="InterPro" id="IPR012340">
    <property type="entry name" value="NA-bd_OB-fold"/>
</dbReference>
<sequence>MAERRRLNRMAERDVGDWLYARFLKDKAGTDTRFAAEIVDISRGGMRVRLVDNGAIAFIPAPFLHAVRDEMVCSQENGTVQIKGETVYKVTDVIDVTIAEVRMETRSIIARPVA</sequence>
<dbReference type="EMBL" id="UARS01000004">
    <property type="protein sequence ID" value="SPW39332.1"/>
    <property type="molecule type" value="Genomic_DNA"/>
</dbReference>
<dbReference type="Pfam" id="PF00575">
    <property type="entry name" value="S1"/>
    <property type="match status" value="1"/>
</dbReference>
<protein>
    <submittedName>
        <fullName evidence="2">Exoribonuclease II</fullName>
        <ecNumber evidence="2">3.1.13.1</ecNumber>
    </submittedName>
</protein>
<dbReference type="Proteomes" id="UP000250561">
    <property type="component" value="Unassembled WGS sequence"/>
</dbReference>
<name>A0A2X1JF31_ECOLX</name>
<evidence type="ECO:0000313" key="2">
    <source>
        <dbReference type="EMBL" id="SPW39332.1"/>
    </source>
</evidence>
<dbReference type="GO" id="GO:0003676">
    <property type="term" value="F:nucleic acid binding"/>
    <property type="evidence" value="ECO:0007669"/>
    <property type="project" value="InterPro"/>
</dbReference>
<evidence type="ECO:0000313" key="3">
    <source>
        <dbReference type="Proteomes" id="UP000250561"/>
    </source>
</evidence>
<proteinExistence type="predicted"/>
<dbReference type="FunFam" id="2.40.50.140:FF:000081">
    <property type="entry name" value="Exoribonuclease 2"/>
    <property type="match status" value="1"/>
</dbReference>
<dbReference type="Gene3D" id="2.40.50.140">
    <property type="entry name" value="Nucleic acid-binding proteins"/>
    <property type="match status" value="1"/>
</dbReference>
<dbReference type="InterPro" id="IPR003029">
    <property type="entry name" value="S1_domain"/>
</dbReference>
<feature type="domain" description="S1 motif" evidence="1">
    <location>
        <begin position="29"/>
        <end position="106"/>
    </location>
</feature>
<gene>
    <name evidence="2" type="primary">rnb_5</name>
    <name evidence="2" type="ORF">NCTC11126_00649</name>
</gene>
<reference evidence="2 3" key="1">
    <citation type="submission" date="2018-06" db="EMBL/GenBank/DDBJ databases">
        <authorList>
            <consortium name="Pathogen Informatics"/>
            <person name="Doyle S."/>
        </authorList>
    </citation>
    <scope>NUCLEOTIDE SEQUENCE [LARGE SCALE GENOMIC DNA]</scope>
    <source>
        <strain evidence="2 3">NCTC11126</strain>
    </source>
</reference>
<dbReference type="GO" id="GO:0008859">
    <property type="term" value="F:exoribonuclease II activity"/>
    <property type="evidence" value="ECO:0007669"/>
    <property type="project" value="UniProtKB-EC"/>
</dbReference>
<dbReference type="EC" id="3.1.13.1" evidence="2"/>
<keyword evidence="2" id="KW-0378">Hydrolase</keyword>
<dbReference type="AlphaFoldDB" id="A0A2X1JF31"/>